<sequence>MARRTAFSATIAPQPPRKSARIQKKTGTVSKTAPTKALPTQSPLSATMSNENFPLTDLLKFPAEIMFMVLDRTSLSFIMKLVINCEEIKTTMVKFNYRLPLPQISIFNKETRIVSSFNETIIIVNEDEEQATNGERVIIENTPMIVEVLFASRKKSSSIANVSGSAMILTRSSPNFALPCLLIKN</sequence>
<evidence type="ECO:0000313" key="2">
    <source>
        <dbReference type="Proteomes" id="UP000095282"/>
    </source>
</evidence>
<feature type="region of interest" description="Disordered" evidence="1">
    <location>
        <begin position="1"/>
        <end position="45"/>
    </location>
</feature>
<name>A0A1I7V3S5_9PELO</name>
<reference evidence="3" key="1">
    <citation type="submission" date="2016-11" db="UniProtKB">
        <authorList>
            <consortium name="WormBaseParasite"/>
        </authorList>
    </citation>
    <scope>IDENTIFICATION</scope>
</reference>
<proteinExistence type="predicted"/>
<protein>
    <submittedName>
        <fullName evidence="3">F-box domain-containing protein</fullName>
    </submittedName>
</protein>
<evidence type="ECO:0000313" key="3">
    <source>
        <dbReference type="WBParaSite" id="Csp11.Scaffold630.g22102.t1"/>
    </source>
</evidence>
<dbReference type="Proteomes" id="UP000095282">
    <property type="component" value="Unplaced"/>
</dbReference>
<evidence type="ECO:0000256" key="1">
    <source>
        <dbReference type="SAM" id="MobiDB-lite"/>
    </source>
</evidence>
<keyword evidence="2" id="KW-1185">Reference proteome</keyword>
<dbReference type="AlphaFoldDB" id="A0A1I7V3S5"/>
<feature type="compositionally biased region" description="Polar residues" evidence="1">
    <location>
        <begin position="25"/>
        <end position="45"/>
    </location>
</feature>
<organism evidence="2 3">
    <name type="scientific">Caenorhabditis tropicalis</name>
    <dbReference type="NCBI Taxonomy" id="1561998"/>
    <lineage>
        <taxon>Eukaryota</taxon>
        <taxon>Metazoa</taxon>
        <taxon>Ecdysozoa</taxon>
        <taxon>Nematoda</taxon>
        <taxon>Chromadorea</taxon>
        <taxon>Rhabditida</taxon>
        <taxon>Rhabditina</taxon>
        <taxon>Rhabditomorpha</taxon>
        <taxon>Rhabditoidea</taxon>
        <taxon>Rhabditidae</taxon>
        <taxon>Peloderinae</taxon>
        <taxon>Caenorhabditis</taxon>
    </lineage>
</organism>
<accession>A0A1I7V3S5</accession>
<dbReference type="WBParaSite" id="Csp11.Scaffold630.g22102.t1">
    <property type="protein sequence ID" value="Csp11.Scaffold630.g22102.t1"/>
    <property type="gene ID" value="Csp11.Scaffold630.g22102"/>
</dbReference>